<evidence type="ECO:0000313" key="1">
    <source>
        <dbReference type="EMBL" id="EFO81671.1"/>
    </source>
</evidence>
<dbReference type="HOGENOM" id="CLU_650326_0_0_0"/>
<dbReference type="AlphaFoldDB" id="E1IB25"/>
<dbReference type="STRING" id="765420.OSCT_0526"/>
<protein>
    <recommendedName>
        <fullName evidence="3">Glycoside hydrolase family 42 N-terminal domain-containing protein</fullName>
    </recommendedName>
</protein>
<reference evidence="1 2" key="1">
    <citation type="journal article" date="2011" name="J. Bacteriol.">
        <title>Draft genome sequence of the anoxygenic filamentous phototrophic bacterium Oscillochloris trichoides subsp. DG-6.</title>
        <authorList>
            <person name="Kuznetsov B.B."/>
            <person name="Ivanovsky R.N."/>
            <person name="Keppen O.I."/>
            <person name="Sukhacheva M.V."/>
            <person name="Bumazhkin B.K."/>
            <person name="Patutina E.O."/>
            <person name="Beletsky A.V."/>
            <person name="Mardanov A.V."/>
            <person name="Baslerov R.V."/>
            <person name="Panteleeva A.N."/>
            <person name="Kolganova T.V."/>
            <person name="Ravin N.V."/>
            <person name="Skryabin K.G."/>
        </authorList>
    </citation>
    <scope>NUCLEOTIDE SEQUENCE [LARGE SCALE GENOMIC DNA]</scope>
    <source>
        <strain evidence="1 2">DG-6</strain>
    </source>
</reference>
<sequence length="412" mass="44578">MTYWPRPRAAGVAVLNSWGAYDLGAVREDLAHIAGLGCTWVHLDLRWAEVQPGQTRISTAVLHGLERGLEAVHAAGLQAHVGLMAGTLTGMLQMPSWMVGYRNPQEALQARRLPPPPLLLADQSYRHEPARDFYTDPDLRTATRYLLRECIGNFASHPAIQVWQLGAGLGRVRRANSHLAAGHWWSDLVEQARSLGAKRICGVLDGSDLMRTDSLRPAQIARSGAEVALAVAPSPPPHVARPWEIGYPTLLHAVVAALLRAEGDTTPIRIMDLGLATEVGGQAGWVSSHAYGHETYTFLADQERQAGFLEAALRALWLAGAGGVELAGYADLPASLWGAAPADRALPVRSWGLSSADGREKVAAAVVRRFAHAERGTPNGPPSMPVDPERYWRDPRAALLAIIADWIEAREA</sequence>
<evidence type="ECO:0000313" key="2">
    <source>
        <dbReference type="Proteomes" id="UP000054010"/>
    </source>
</evidence>
<dbReference type="EMBL" id="ADVR01000008">
    <property type="protein sequence ID" value="EFO81671.1"/>
    <property type="molecule type" value="Genomic_DNA"/>
</dbReference>
<dbReference type="Proteomes" id="UP000054010">
    <property type="component" value="Unassembled WGS sequence"/>
</dbReference>
<comment type="caution">
    <text evidence="1">The sequence shown here is derived from an EMBL/GenBank/DDBJ whole genome shotgun (WGS) entry which is preliminary data.</text>
</comment>
<organism evidence="1 2">
    <name type="scientific">Oscillochloris trichoides DG-6</name>
    <dbReference type="NCBI Taxonomy" id="765420"/>
    <lineage>
        <taxon>Bacteria</taxon>
        <taxon>Bacillati</taxon>
        <taxon>Chloroflexota</taxon>
        <taxon>Chloroflexia</taxon>
        <taxon>Chloroflexales</taxon>
        <taxon>Chloroflexineae</taxon>
        <taxon>Oscillochloridaceae</taxon>
        <taxon>Oscillochloris</taxon>
    </lineage>
</organism>
<dbReference type="SUPFAM" id="SSF51445">
    <property type="entry name" value="(Trans)glycosidases"/>
    <property type="match status" value="1"/>
</dbReference>
<dbReference type="Gene3D" id="3.20.20.80">
    <property type="entry name" value="Glycosidases"/>
    <property type="match status" value="1"/>
</dbReference>
<keyword evidence="2" id="KW-1185">Reference proteome</keyword>
<name>E1IB25_9CHLR</name>
<dbReference type="InterPro" id="IPR017853">
    <property type="entry name" value="GH"/>
</dbReference>
<gene>
    <name evidence="1" type="ORF">OSCT_0526</name>
</gene>
<accession>E1IB25</accession>
<proteinExistence type="predicted"/>
<dbReference type="eggNOG" id="COG3934">
    <property type="taxonomic scope" value="Bacteria"/>
</dbReference>
<evidence type="ECO:0008006" key="3">
    <source>
        <dbReference type="Google" id="ProtNLM"/>
    </source>
</evidence>